<dbReference type="STRING" id="145854.GA0074692_6506"/>
<organism evidence="2 3">
    <name type="scientific">Micromonospora pallida</name>
    <dbReference type="NCBI Taxonomy" id="145854"/>
    <lineage>
        <taxon>Bacteria</taxon>
        <taxon>Bacillati</taxon>
        <taxon>Actinomycetota</taxon>
        <taxon>Actinomycetes</taxon>
        <taxon>Micromonosporales</taxon>
        <taxon>Micromonosporaceae</taxon>
        <taxon>Micromonospora</taxon>
    </lineage>
</organism>
<evidence type="ECO:0000256" key="1">
    <source>
        <dbReference type="SAM" id="MobiDB-lite"/>
    </source>
</evidence>
<feature type="region of interest" description="Disordered" evidence="1">
    <location>
        <begin position="15"/>
        <end position="51"/>
    </location>
</feature>
<evidence type="ECO:0000313" key="3">
    <source>
        <dbReference type="Proteomes" id="UP000198959"/>
    </source>
</evidence>
<dbReference type="AlphaFoldDB" id="A0A1C6TJ73"/>
<name>A0A1C6TJ73_9ACTN</name>
<protein>
    <submittedName>
        <fullName evidence="2">Uncharacterized protein</fullName>
    </submittedName>
</protein>
<reference evidence="3" key="1">
    <citation type="submission" date="2016-06" db="EMBL/GenBank/DDBJ databases">
        <authorList>
            <person name="Varghese N."/>
            <person name="Submissions Spin"/>
        </authorList>
    </citation>
    <scope>NUCLEOTIDE SEQUENCE [LARGE SCALE GENOMIC DNA]</scope>
    <source>
        <strain evidence="3">DSM 43817</strain>
    </source>
</reference>
<dbReference type="Proteomes" id="UP000198959">
    <property type="component" value="Unassembled WGS sequence"/>
</dbReference>
<evidence type="ECO:0000313" key="2">
    <source>
        <dbReference type="EMBL" id="SCL41806.1"/>
    </source>
</evidence>
<dbReference type="EMBL" id="FMHW01000002">
    <property type="protein sequence ID" value="SCL41806.1"/>
    <property type="molecule type" value="Genomic_DNA"/>
</dbReference>
<proteinExistence type="predicted"/>
<feature type="compositionally biased region" description="Low complexity" evidence="1">
    <location>
        <begin position="20"/>
        <end position="47"/>
    </location>
</feature>
<gene>
    <name evidence="2" type="ORF">GA0074692_6506</name>
</gene>
<sequence length="157" mass="15318">MLLCASLTTLAACGGEDTTTESAPPAASAPASPTTSAAEPPSPSAAAVTKSDKELCEATKQIGEEMKASVVKVFQGDAAAAPAAFGKILTDLDQKMTALAASGGDGAVTAGLKQFAAESAKAAKAADPVAAADNPTFEKVGTDLTAACKAAGVDVNF</sequence>
<keyword evidence="3" id="KW-1185">Reference proteome</keyword>
<accession>A0A1C6TJ73</accession>